<organism evidence="3 4">
    <name type="scientific">Nakamurella multipartita (strain ATCC 700099 / DSM 44233 / CIP 104796 / JCM 9543 / NBRC 105858 / Y-104)</name>
    <name type="common">Microsphaera multipartita</name>
    <dbReference type="NCBI Taxonomy" id="479431"/>
    <lineage>
        <taxon>Bacteria</taxon>
        <taxon>Bacillati</taxon>
        <taxon>Actinomycetota</taxon>
        <taxon>Actinomycetes</taxon>
        <taxon>Nakamurellales</taxon>
        <taxon>Nakamurellaceae</taxon>
        <taxon>Nakamurella</taxon>
    </lineage>
</organism>
<feature type="transmembrane region" description="Helical" evidence="1">
    <location>
        <begin position="45"/>
        <end position="62"/>
    </location>
</feature>
<dbReference type="EMBL" id="CP001737">
    <property type="protein sequence ID" value="ACV76507.1"/>
    <property type="molecule type" value="Genomic_DNA"/>
</dbReference>
<dbReference type="Pfam" id="PF10756">
    <property type="entry name" value="bPH_6"/>
    <property type="match status" value="1"/>
</dbReference>
<dbReference type="InterPro" id="IPR019692">
    <property type="entry name" value="CFP-6_PH"/>
</dbReference>
<dbReference type="OrthoDB" id="4381453at2"/>
<sequence length="150" mass="15845">MSGDNDFPGPGARTWRPPSGILIGLMVVALAAAAAAVLDTDPMDRLVYGLVGVVLLVLALVGRRRRLVAGPRGLLIAGAGGARIVPWSMVRSIECGRTRRMRTATLEIDLVDGELLLYGRLDLGAEPDAVLADLTGWFEGRDDLSGPARS</sequence>
<protein>
    <recommendedName>
        <fullName evidence="2">Low molecular weight protein antigen 6 PH domain-containing protein</fullName>
    </recommendedName>
</protein>
<dbReference type="KEGG" id="nml:Namu_0070"/>
<feature type="domain" description="Low molecular weight protein antigen 6 PH" evidence="2">
    <location>
        <begin position="64"/>
        <end position="134"/>
    </location>
</feature>
<gene>
    <name evidence="3" type="ordered locus">Namu_0070</name>
</gene>
<accession>C8XIS0</accession>
<evidence type="ECO:0000259" key="2">
    <source>
        <dbReference type="Pfam" id="PF10756"/>
    </source>
</evidence>
<dbReference type="RefSeq" id="WP_012813982.1">
    <property type="nucleotide sequence ID" value="NC_013235.1"/>
</dbReference>
<reference evidence="3 4" key="2">
    <citation type="journal article" date="2010" name="Stand. Genomic Sci.">
        <title>Complete genome sequence of Nakamurella multipartita type strain (Y-104).</title>
        <authorList>
            <person name="Tice H."/>
            <person name="Mayilraj S."/>
            <person name="Sims D."/>
            <person name="Lapidus A."/>
            <person name="Nolan M."/>
            <person name="Lucas S."/>
            <person name="Glavina Del Rio T."/>
            <person name="Copeland A."/>
            <person name="Cheng J.F."/>
            <person name="Meincke L."/>
            <person name="Bruce D."/>
            <person name="Goodwin L."/>
            <person name="Pitluck S."/>
            <person name="Ivanova N."/>
            <person name="Mavromatis K."/>
            <person name="Ovchinnikova G."/>
            <person name="Pati A."/>
            <person name="Chen A."/>
            <person name="Palaniappan K."/>
            <person name="Land M."/>
            <person name="Hauser L."/>
            <person name="Chang Y.J."/>
            <person name="Jeffries C.D."/>
            <person name="Detter J.C."/>
            <person name="Brettin T."/>
            <person name="Rohde M."/>
            <person name="Goker M."/>
            <person name="Bristow J."/>
            <person name="Eisen J.A."/>
            <person name="Markowitz V."/>
            <person name="Hugenholtz P."/>
            <person name="Kyrpides N.C."/>
            <person name="Klenk H.P."/>
            <person name="Chen F."/>
        </authorList>
    </citation>
    <scope>NUCLEOTIDE SEQUENCE [LARGE SCALE GENOMIC DNA]</scope>
    <source>
        <strain evidence="4">ATCC 700099 / DSM 44233 / CIP 104796 / JCM 9543 / NBRC 105858 / Y-104</strain>
    </source>
</reference>
<keyword evidence="1" id="KW-0472">Membrane</keyword>
<reference evidence="4" key="1">
    <citation type="submission" date="2009-09" db="EMBL/GenBank/DDBJ databases">
        <title>The complete genome of Nakamurella multipartita DSM 44233.</title>
        <authorList>
            <consortium name="US DOE Joint Genome Institute (JGI-PGF)"/>
            <person name="Lucas S."/>
            <person name="Copeland A."/>
            <person name="Lapidus A."/>
            <person name="Glavina del Rio T."/>
            <person name="Dalin E."/>
            <person name="Tice H."/>
            <person name="Bruce D."/>
            <person name="Goodwin L."/>
            <person name="Pitluck S."/>
            <person name="Kyrpides N."/>
            <person name="Mavromatis K."/>
            <person name="Ivanova N."/>
            <person name="Ovchinnikova G."/>
            <person name="Sims D."/>
            <person name="Meincke L."/>
            <person name="Brettin T."/>
            <person name="Detter J.C."/>
            <person name="Han C."/>
            <person name="Larimer F."/>
            <person name="Land M."/>
            <person name="Hauser L."/>
            <person name="Markowitz V."/>
            <person name="Cheng J.-F."/>
            <person name="Hugenholtz P."/>
            <person name="Woyke T."/>
            <person name="Wu D."/>
            <person name="Klenk H.-P."/>
            <person name="Eisen J.A."/>
        </authorList>
    </citation>
    <scope>NUCLEOTIDE SEQUENCE [LARGE SCALE GENOMIC DNA]</scope>
    <source>
        <strain evidence="4">ATCC 700099 / DSM 44233 / CIP 104796 / JCM 9543 / NBRC 105858 / Y-104</strain>
    </source>
</reference>
<keyword evidence="4" id="KW-1185">Reference proteome</keyword>
<feature type="transmembrane region" description="Helical" evidence="1">
    <location>
        <begin position="20"/>
        <end position="38"/>
    </location>
</feature>
<dbReference type="Proteomes" id="UP000002218">
    <property type="component" value="Chromosome"/>
</dbReference>
<evidence type="ECO:0000256" key="1">
    <source>
        <dbReference type="SAM" id="Phobius"/>
    </source>
</evidence>
<evidence type="ECO:0000313" key="4">
    <source>
        <dbReference type="Proteomes" id="UP000002218"/>
    </source>
</evidence>
<evidence type="ECO:0000313" key="3">
    <source>
        <dbReference type="EMBL" id="ACV76507.1"/>
    </source>
</evidence>
<keyword evidence="1" id="KW-1133">Transmembrane helix</keyword>
<dbReference type="InParanoid" id="C8XIS0"/>
<name>C8XIS0_NAKMY</name>
<dbReference type="HOGENOM" id="CLU_1738551_0_0_11"/>
<dbReference type="AlphaFoldDB" id="C8XIS0"/>
<keyword evidence="1" id="KW-0812">Transmembrane</keyword>
<proteinExistence type="predicted"/>